<reference evidence="10 11" key="1">
    <citation type="journal article" date="2016" name="Environ. Microbiol.">
        <title>Genomic diversification of marine cyanophages into stable ecotypes.</title>
        <authorList>
            <person name="Marston M.F."/>
            <person name="Martiny J.B."/>
        </authorList>
    </citation>
    <scope>NUCLEOTIDE SEQUENCE [LARGE SCALE GENOMIC DNA]</scope>
    <source>
        <strain evidence="2">LIS_02_1110</strain>
        <strain evidence="3">LIS_22_0610</strain>
        <strain evidence="4">Np_11_1211</strain>
        <strain evidence="5">Np_45_0711</strain>
        <strain evidence="6">RW_03_0110</strain>
        <strain evidence="7">Sn_11_0110</strain>
        <strain evidence="8">Sn_18_0910</strain>
        <strain evidence="9">Sn_23_0910</strain>
    </source>
</reference>
<evidence type="ECO:0000313" key="6">
    <source>
        <dbReference type="EMBL" id="AOO14024.1"/>
    </source>
</evidence>
<accession>A0A1D7SHV3</accession>
<dbReference type="EMBL" id="KX349300">
    <property type="protein sequence ID" value="AOO13592.1"/>
    <property type="molecule type" value="Genomic_DNA"/>
</dbReference>
<evidence type="ECO:0000313" key="7">
    <source>
        <dbReference type="EMBL" id="AOO14240.1"/>
    </source>
</evidence>
<gene>
    <name evidence="2" type="ORF">LIS021110_046</name>
    <name evidence="3" type="ORF">LIS110610_046</name>
    <name evidence="4" type="ORF">Np111211_046</name>
    <name evidence="5" type="ORF">Np450711_046</name>
    <name evidence="6" type="ORF">RW030110_046</name>
    <name evidence="7" type="ORF">Sn110110_046</name>
    <name evidence="8" type="ORF">Sn180910_046</name>
    <name evidence="9" type="ORF">Sn230910_046</name>
</gene>
<dbReference type="EMBL" id="KX349304">
    <property type="protein sequence ID" value="AOO14460.1"/>
    <property type="molecule type" value="Genomic_DNA"/>
</dbReference>
<protein>
    <submittedName>
        <fullName evidence="2">Uncharacterized protein</fullName>
    </submittedName>
</protein>
<dbReference type="Proteomes" id="UP000225808">
    <property type="component" value="Segment"/>
</dbReference>
<dbReference type="Proteomes" id="UP000223288">
    <property type="component" value="Segment"/>
</dbReference>
<dbReference type="Proteomes" id="UP000224257">
    <property type="component" value="Segment"/>
</dbReference>
<evidence type="ECO:0000313" key="9">
    <source>
        <dbReference type="EMBL" id="AOO14676.1"/>
    </source>
</evidence>
<keyword evidence="1" id="KW-0472">Membrane</keyword>
<dbReference type="Proteomes" id="UP000224953">
    <property type="component" value="Genome"/>
</dbReference>
<evidence type="ECO:0000313" key="2">
    <source>
        <dbReference type="EMBL" id="AOO13160.1"/>
    </source>
</evidence>
<evidence type="ECO:0000313" key="5">
    <source>
        <dbReference type="EMBL" id="AOO13808.1"/>
    </source>
</evidence>
<name>A0A1D7SHV3_9CAUD</name>
<dbReference type="EMBL" id="KX349301">
    <property type="protein sequence ID" value="AOO13808.1"/>
    <property type="molecule type" value="Genomic_DNA"/>
</dbReference>
<dbReference type="EMBL" id="KX349302">
    <property type="protein sequence ID" value="AOO14024.1"/>
    <property type="molecule type" value="Genomic_DNA"/>
</dbReference>
<feature type="transmembrane region" description="Helical" evidence="1">
    <location>
        <begin position="12"/>
        <end position="31"/>
    </location>
</feature>
<dbReference type="EMBL" id="KX349305">
    <property type="protein sequence ID" value="AOO14676.1"/>
    <property type="molecule type" value="Genomic_DNA"/>
</dbReference>
<evidence type="ECO:0000313" key="12">
    <source>
        <dbReference type="Proteomes" id="UP000225808"/>
    </source>
</evidence>
<evidence type="ECO:0000313" key="8">
    <source>
        <dbReference type="EMBL" id="AOO14460.1"/>
    </source>
</evidence>
<keyword evidence="1" id="KW-0812">Transmembrane</keyword>
<keyword evidence="1" id="KW-1133">Transmembrane helix</keyword>
<evidence type="ECO:0000313" key="10">
    <source>
        <dbReference type="Proteomes" id="UP000223288"/>
    </source>
</evidence>
<organism evidence="2 12">
    <name type="scientific">Cyanophage S-RIM14</name>
    <dbReference type="NCBI Taxonomy" id="1278423"/>
    <lineage>
        <taxon>Viruses</taxon>
        <taxon>Duplodnaviria</taxon>
        <taxon>Heunggongvirae</taxon>
        <taxon>Uroviricota</taxon>
        <taxon>Caudoviricetes</taxon>
        <taxon>Pantevenvirales</taxon>
        <taxon>Kyanoviridae</taxon>
        <taxon>Ahtivirus</taxon>
        <taxon>Ahtivirus sagseatwo</taxon>
    </lineage>
</organism>
<proteinExistence type="predicted"/>
<dbReference type="EMBL" id="KX349303">
    <property type="protein sequence ID" value="AOO14240.1"/>
    <property type="molecule type" value="Genomic_DNA"/>
</dbReference>
<dbReference type="EMBL" id="KX349298">
    <property type="protein sequence ID" value="AOO13160.1"/>
    <property type="molecule type" value="Genomic_DNA"/>
</dbReference>
<dbReference type="EMBL" id="KX349299">
    <property type="protein sequence ID" value="AOO13376.1"/>
    <property type="molecule type" value="Genomic_DNA"/>
</dbReference>
<evidence type="ECO:0000313" key="3">
    <source>
        <dbReference type="EMBL" id="AOO13376.1"/>
    </source>
</evidence>
<dbReference type="Proteomes" id="UP000226173">
    <property type="component" value="Segment"/>
</dbReference>
<sequence length="54" mass="6180">MTKKRHQVKSSWYYYFWGVATVAVVSGQIYIGSGYHSMSNSVNKLLQNGTTYNK</sequence>
<evidence type="ECO:0000256" key="1">
    <source>
        <dbReference type="SAM" id="Phobius"/>
    </source>
</evidence>
<evidence type="ECO:0000313" key="11">
    <source>
        <dbReference type="Proteomes" id="UP000223576"/>
    </source>
</evidence>
<dbReference type="Proteomes" id="UP000223981">
    <property type="component" value="Segment"/>
</dbReference>
<dbReference type="Proteomes" id="UP000223576">
    <property type="component" value="Segment"/>
</dbReference>
<dbReference type="Proteomes" id="UP000223711">
    <property type="component" value="Segment"/>
</dbReference>
<evidence type="ECO:0000313" key="4">
    <source>
        <dbReference type="EMBL" id="AOO13592.1"/>
    </source>
</evidence>